<organism evidence="1">
    <name type="scientific">Tanacetum cinerariifolium</name>
    <name type="common">Dalmatian daisy</name>
    <name type="synonym">Chrysanthemum cinerariifolium</name>
    <dbReference type="NCBI Taxonomy" id="118510"/>
    <lineage>
        <taxon>Eukaryota</taxon>
        <taxon>Viridiplantae</taxon>
        <taxon>Streptophyta</taxon>
        <taxon>Embryophyta</taxon>
        <taxon>Tracheophyta</taxon>
        <taxon>Spermatophyta</taxon>
        <taxon>Magnoliopsida</taxon>
        <taxon>eudicotyledons</taxon>
        <taxon>Gunneridae</taxon>
        <taxon>Pentapetalae</taxon>
        <taxon>asterids</taxon>
        <taxon>campanulids</taxon>
        <taxon>Asterales</taxon>
        <taxon>Asteraceae</taxon>
        <taxon>Asteroideae</taxon>
        <taxon>Anthemideae</taxon>
        <taxon>Anthemidinae</taxon>
        <taxon>Tanacetum</taxon>
    </lineage>
</organism>
<accession>A0A699IL95</accession>
<dbReference type="GO" id="GO:0003964">
    <property type="term" value="F:RNA-directed DNA polymerase activity"/>
    <property type="evidence" value="ECO:0007669"/>
    <property type="project" value="UniProtKB-KW"/>
</dbReference>
<evidence type="ECO:0000313" key="1">
    <source>
        <dbReference type="EMBL" id="GEZ65252.1"/>
    </source>
</evidence>
<keyword evidence="1" id="KW-0808">Transferase</keyword>
<dbReference type="AlphaFoldDB" id="A0A699IL95"/>
<proteinExistence type="predicted"/>
<protein>
    <submittedName>
        <fullName evidence="1">RNA-directed DNA polymerase, eukaryota, reverse transcriptase zinc-binding domain protein</fullName>
    </submittedName>
</protein>
<comment type="caution">
    <text evidence="1">The sequence shown here is derived from an EMBL/GenBank/DDBJ whole genome shotgun (WGS) entry which is preliminary data.</text>
</comment>
<gene>
    <name evidence="1" type="ORF">Tci_537225</name>
</gene>
<sequence length="169" mass="19204">MMESLLISFQQIVDAGLFKGIVLDQSLCLSHMFYADDVIFVGYWSDGSIPVFHMSLFKVPSKVLQILETIRRQFFNGHDLGSHKASWVKWNNVLTDKKRGGLGVSSLFALNRGLMLKWVWKFLTQKDSLWTKVIAAIHGVDGKVNSERETPGTSCWLSILNEVRSLQRT</sequence>
<dbReference type="PANTHER" id="PTHR33116:SF78">
    <property type="entry name" value="OS12G0587133 PROTEIN"/>
    <property type="match status" value="1"/>
</dbReference>
<name>A0A699IL95_TANCI</name>
<keyword evidence="1" id="KW-0548">Nucleotidyltransferase</keyword>
<keyword evidence="1" id="KW-0695">RNA-directed DNA polymerase</keyword>
<feature type="non-terminal residue" evidence="1">
    <location>
        <position position="169"/>
    </location>
</feature>
<dbReference type="EMBL" id="BKCJ010305630">
    <property type="protein sequence ID" value="GEZ65252.1"/>
    <property type="molecule type" value="Genomic_DNA"/>
</dbReference>
<dbReference type="PANTHER" id="PTHR33116">
    <property type="entry name" value="REVERSE TRANSCRIPTASE ZINC-BINDING DOMAIN-CONTAINING PROTEIN-RELATED-RELATED"/>
    <property type="match status" value="1"/>
</dbReference>
<reference evidence="1" key="1">
    <citation type="journal article" date="2019" name="Sci. Rep.">
        <title>Draft genome of Tanacetum cinerariifolium, the natural source of mosquito coil.</title>
        <authorList>
            <person name="Yamashiro T."/>
            <person name="Shiraishi A."/>
            <person name="Satake H."/>
            <person name="Nakayama K."/>
        </authorList>
    </citation>
    <scope>NUCLEOTIDE SEQUENCE</scope>
</reference>